<evidence type="ECO:0000256" key="1">
    <source>
        <dbReference type="SAM" id="MobiDB-lite"/>
    </source>
</evidence>
<dbReference type="RefSeq" id="WP_404318330.1">
    <property type="nucleotide sequence ID" value="NZ_JAUIYO010000014.1"/>
</dbReference>
<comment type="caution">
    <text evidence="2">The sequence shown here is derived from an EMBL/GenBank/DDBJ whole genome shotgun (WGS) entry which is preliminary data.</text>
</comment>
<dbReference type="Pfam" id="PF13217">
    <property type="entry name" value="DUF4025"/>
    <property type="match status" value="1"/>
</dbReference>
<dbReference type="InterPro" id="IPR025100">
    <property type="entry name" value="DUF4025"/>
</dbReference>
<evidence type="ECO:0000313" key="2">
    <source>
        <dbReference type="EMBL" id="MFK2826737.1"/>
    </source>
</evidence>
<reference evidence="2 3" key="1">
    <citation type="submission" date="2023-07" db="EMBL/GenBank/DDBJ databases">
        <title>Bacillus lucianemedeirus sp. nov, a new species isolated from an immunobiological production facility.</title>
        <authorList>
            <person name="Costa L.V."/>
            <person name="Miranda R.V.S.L."/>
            <person name="Brandao M.L.L."/>
            <person name="Reis C.M.F."/>
            <person name="Frazao A.M."/>
            <person name="Cruz F.V."/>
            <person name="Baio P.V.P."/>
            <person name="Veras J.F.C."/>
            <person name="Ramos J.N."/>
            <person name="Vieira V."/>
        </authorList>
    </citation>
    <scope>NUCLEOTIDE SEQUENCE [LARGE SCALE GENOMIC DNA]</scope>
    <source>
        <strain evidence="2 3">B190/17</strain>
    </source>
</reference>
<gene>
    <name evidence="2" type="ORF">QYG89_13860</name>
</gene>
<feature type="region of interest" description="Disordered" evidence="1">
    <location>
        <begin position="1"/>
        <end position="55"/>
    </location>
</feature>
<name>A0ABW8IB58_9BACI</name>
<keyword evidence="3" id="KW-1185">Reference proteome</keyword>
<evidence type="ECO:0000313" key="3">
    <source>
        <dbReference type="Proteomes" id="UP001619911"/>
    </source>
</evidence>
<accession>A0ABW8IB58</accession>
<feature type="compositionally biased region" description="Basic and acidic residues" evidence="1">
    <location>
        <begin position="15"/>
        <end position="26"/>
    </location>
</feature>
<organism evidence="2 3">
    <name type="scientific">Bacillus lumedeiriae</name>
    <dbReference type="NCBI Taxonomy" id="3058829"/>
    <lineage>
        <taxon>Bacteria</taxon>
        <taxon>Bacillati</taxon>
        <taxon>Bacillota</taxon>
        <taxon>Bacilli</taxon>
        <taxon>Bacillales</taxon>
        <taxon>Bacillaceae</taxon>
        <taxon>Bacillus</taxon>
    </lineage>
</organism>
<dbReference type="Proteomes" id="UP001619911">
    <property type="component" value="Unassembled WGS sequence"/>
</dbReference>
<sequence>MKKKEENTPAGKTFHFNDYESSKETDQGLAIVHEQATDTYTEGSIDEKIERQHKK</sequence>
<feature type="compositionally biased region" description="Basic and acidic residues" evidence="1">
    <location>
        <begin position="45"/>
        <end position="55"/>
    </location>
</feature>
<proteinExistence type="predicted"/>
<protein>
    <submittedName>
        <fullName evidence="2">YozQ family protein</fullName>
    </submittedName>
</protein>
<dbReference type="EMBL" id="JAUIYO010000014">
    <property type="protein sequence ID" value="MFK2826737.1"/>
    <property type="molecule type" value="Genomic_DNA"/>
</dbReference>